<proteinExistence type="predicted"/>
<feature type="transmembrane region" description="Helical" evidence="1">
    <location>
        <begin position="111"/>
        <end position="129"/>
    </location>
</feature>
<reference evidence="4" key="2">
    <citation type="submission" date="2025-04" db="UniProtKB">
        <authorList>
            <consortium name="RefSeq"/>
        </authorList>
    </citation>
    <scope>IDENTIFICATION</scope>
</reference>
<keyword evidence="3" id="KW-1185">Reference proteome</keyword>
<keyword evidence="1" id="KW-0812">Transmembrane</keyword>
<evidence type="ECO:0000313" key="4">
    <source>
        <dbReference type="RefSeq" id="XP_016980278.1"/>
    </source>
</evidence>
<dbReference type="AlphaFoldDB" id="A0A6P4EYR1"/>
<dbReference type="GeneID" id="108045459"/>
<keyword evidence="1" id="KW-0472">Membrane</keyword>
<feature type="transmembrane region" description="Helical" evidence="1">
    <location>
        <begin position="174"/>
        <end position="195"/>
    </location>
</feature>
<dbReference type="EnsemblMetazoa" id="XM_017124789.1">
    <property type="protein sequence ID" value="XP_016980278.1"/>
    <property type="gene ID" value="LOC108045459"/>
</dbReference>
<keyword evidence="1" id="KW-1133">Transmembrane helix</keyword>
<accession>A0A6P4EYR1</accession>
<reference evidence="2" key="3">
    <citation type="submission" date="2025-05" db="UniProtKB">
        <authorList>
            <consortium name="EnsemblMetazoa"/>
        </authorList>
    </citation>
    <scope>IDENTIFICATION</scope>
</reference>
<evidence type="ECO:0000313" key="2">
    <source>
        <dbReference type="EnsemblMetazoa" id="XP_016980278.1"/>
    </source>
</evidence>
<dbReference type="OrthoDB" id="7968664at2759"/>
<reference evidence="3" key="1">
    <citation type="journal article" date="2021" name="Elife">
        <title>Highly contiguous assemblies of 101 drosophilid genomes.</title>
        <authorList>
            <person name="Kim B.Y."/>
            <person name="Wang J.R."/>
            <person name="Miller D.E."/>
            <person name="Barmina O."/>
            <person name="Delaney E."/>
            <person name="Thompson A."/>
            <person name="Comeault A.A."/>
            <person name="Peede D."/>
            <person name="D'Agostino E.R."/>
            <person name="Pelaez J."/>
            <person name="Aguilar J.M."/>
            <person name="Haji D."/>
            <person name="Matsunaga T."/>
            <person name="Armstrong E.E."/>
            <person name="Zych M."/>
            <person name="Ogawa Y."/>
            <person name="Stamenkovic-Radak M."/>
            <person name="Jelic M."/>
            <person name="Veselinovic M.S."/>
            <person name="Tanaskovic M."/>
            <person name="Eric P."/>
            <person name="Gao J.J."/>
            <person name="Katoh T.K."/>
            <person name="Toda M.J."/>
            <person name="Watabe H."/>
            <person name="Watada M."/>
            <person name="Davis J.S."/>
            <person name="Moyle L.C."/>
            <person name="Manoli G."/>
            <person name="Bertolini E."/>
            <person name="Kostal V."/>
            <person name="Hawley R.S."/>
            <person name="Takahashi A."/>
            <person name="Jones C.D."/>
            <person name="Price D.K."/>
            <person name="Whiteman N."/>
            <person name="Kopp A."/>
            <person name="Matute D.R."/>
            <person name="Petrov D.A."/>
        </authorList>
    </citation>
    <scope>NUCLEOTIDE SEQUENCE [LARGE SCALE GENOMIC DNA]</scope>
</reference>
<name>A0A6P4EYR1_DRORH</name>
<protein>
    <submittedName>
        <fullName evidence="4">Uncharacterized protein LOC108045459</fullName>
    </submittedName>
</protein>
<evidence type="ECO:0000256" key="1">
    <source>
        <dbReference type="SAM" id="Phobius"/>
    </source>
</evidence>
<sequence length="205" mass="24316">MFEVQHINSRVRRMLGRIFQERRDYTAYSIWNFCPMHRWDQAKSLLQSCSVCRTELFPVVFWVVVLLSLCGAGTNFYELMQVWSCPYWKLNMWRQRHFYVLSYWMLRKARLFGSSINLIAWFMLVYGILTISPAAMSPWILVTSLVLSVEWFMWSFEVITGRLAINLQTLLSLVLHVFFFGMVCCVKSVFEVALADHMEHSLRII</sequence>
<evidence type="ECO:0000313" key="3">
    <source>
        <dbReference type="Proteomes" id="UP001652680"/>
    </source>
</evidence>
<feature type="transmembrane region" description="Helical" evidence="1">
    <location>
        <begin position="136"/>
        <end position="154"/>
    </location>
</feature>
<gene>
    <name evidence="4" type="primary">LOC108045459</name>
    <name evidence="2" type="synonym">108045459</name>
</gene>
<dbReference type="Proteomes" id="UP001652680">
    <property type="component" value="Unassembled WGS sequence"/>
</dbReference>
<organism evidence="4">
    <name type="scientific">Drosophila rhopaloa</name>
    <name type="common">Fruit fly</name>
    <dbReference type="NCBI Taxonomy" id="1041015"/>
    <lineage>
        <taxon>Eukaryota</taxon>
        <taxon>Metazoa</taxon>
        <taxon>Ecdysozoa</taxon>
        <taxon>Arthropoda</taxon>
        <taxon>Hexapoda</taxon>
        <taxon>Insecta</taxon>
        <taxon>Pterygota</taxon>
        <taxon>Neoptera</taxon>
        <taxon>Endopterygota</taxon>
        <taxon>Diptera</taxon>
        <taxon>Brachycera</taxon>
        <taxon>Muscomorpha</taxon>
        <taxon>Ephydroidea</taxon>
        <taxon>Drosophilidae</taxon>
        <taxon>Drosophila</taxon>
        <taxon>Sophophora</taxon>
    </lineage>
</organism>
<dbReference type="RefSeq" id="XP_016980278.1">
    <property type="nucleotide sequence ID" value="XM_017124789.1"/>
</dbReference>